<accession>A0A2W4LK53</accession>
<reference evidence="1" key="2">
    <citation type="submission" date="2018-05" db="EMBL/GenBank/DDBJ databases">
        <authorList>
            <person name="Moura L."/>
            <person name="Setubal J.C."/>
        </authorList>
    </citation>
    <scope>NUCLEOTIDE SEQUENCE</scope>
    <source>
        <strain evidence="1">ZC4RG45</strain>
    </source>
</reference>
<reference evidence="1" key="4">
    <citation type="submission" date="2023-08" db="EMBL/GenBank/DDBJ databases">
        <authorList>
            <person name="Guima S.E.S."/>
            <person name="Martins L.F."/>
            <person name="Silva A.M."/>
            <person name="Setubal J.C."/>
        </authorList>
    </citation>
    <scope>NUCLEOTIDE SEQUENCE</scope>
    <source>
        <strain evidence="1">ZC4RG45</strain>
    </source>
</reference>
<evidence type="ECO:0000313" key="1">
    <source>
        <dbReference type="EMBL" id="MFO7191650.1"/>
    </source>
</evidence>
<reference evidence="1 3" key="3">
    <citation type="journal article" date="2021" name="BMC Genomics">
        <title>Genome-resolved metagenome and metatranscriptome analyses of thermophilic composting reveal key bacterial players and their metabolic interactions.</title>
        <authorList>
            <person name="Braga L.P.P."/>
            <person name="Pereira R.V."/>
            <person name="Martins L.F."/>
            <person name="Moura L.M.S."/>
            <person name="Sanchez F.B."/>
            <person name="Patane J.S.L."/>
            <person name="da Silva A.M."/>
            <person name="Setubal J.C."/>
        </authorList>
    </citation>
    <scope>NUCLEOTIDE SEQUENCE [LARGE SCALE GENOMIC DNA]</scope>
    <source>
        <strain evidence="1">ZC4RG45</strain>
    </source>
</reference>
<dbReference type="EMBL" id="QGUI02000041">
    <property type="protein sequence ID" value="MFO7191650.1"/>
    <property type="molecule type" value="Genomic_DNA"/>
</dbReference>
<evidence type="ECO:0008006" key="4">
    <source>
        <dbReference type="Google" id="ProtNLM"/>
    </source>
</evidence>
<organism evidence="2">
    <name type="scientific">Thermocrispum agreste</name>
    <dbReference type="NCBI Taxonomy" id="37925"/>
    <lineage>
        <taxon>Bacteria</taxon>
        <taxon>Bacillati</taxon>
        <taxon>Actinomycetota</taxon>
        <taxon>Actinomycetes</taxon>
        <taxon>Pseudonocardiales</taxon>
        <taxon>Pseudonocardiaceae</taxon>
        <taxon>Thermocrispum</taxon>
    </lineage>
</organism>
<name>A0A2W4LK53_9PSEU</name>
<dbReference type="AlphaFoldDB" id="A0A2W4LK53"/>
<sequence>MTGAAAVHERAEILRLARLLRKQPEELAFLLEVDDADLRAFRAQVTESLFDAYGDALRRLGAAAKLIPSPIIALVGQKAFGPLLCARIAGELDPGKAVDIAKRLSVTFLADVAVELDPRRAQRIIEALPTQTIVSTSVELADRGDWITLGAFVGYLPVDKLRHCLRALSDEHILRTAFAVDDEGAIPTVIDALAADRLKSLLHTASEAGLWPTLLRDIAGQLREDQTAEVAAHLADLGDDVLAEVLEVAAEHGLWEPFLPIAAELPQQSQQALADAAGQLSSHARSECAELAGRLGILDRLGPLAETLRESVS</sequence>
<dbReference type="Proteomes" id="UP000249324">
    <property type="component" value="Unassembled WGS sequence"/>
</dbReference>
<evidence type="ECO:0000313" key="3">
    <source>
        <dbReference type="Proteomes" id="UP000249324"/>
    </source>
</evidence>
<gene>
    <name evidence="2" type="ORF">DIU77_00140</name>
    <name evidence="1" type="ORF">DIU77_005360</name>
</gene>
<dbReference type="STRING" id="1111738.GCA_000427905_02927"/>
<reference evidence="2" key="1">
    <citation type="submission" date="2018-05" db="EMBL/GenBank/DDBJ databases">
        <authorList>
            <person name="Lanie J.A."/>
            <person name="Ng W.-L."/>
            <person name="Kazmierczak K.M."/>
            <person name="Andrzejewski T.M."/>
            <person name="Davidsen T.M."/>
            <person name="Wayne K.J."/>
            <person name="Tettelin H."/>
            <person name="Glass J.I."/>
            <person name="Rusch D."/>
            <person name="Podicherti R."/>
            <person name="Tsui H.-C.T."/>
            <person name="Winkler M.E."/>
        </authorList>
    </citation>
    <scope>NUCLEOTIDE SEQUENCE</scope>
    <source>
        <strain evidence="2">ZC4RG45</strain>
    </source>
</reference>
<comment type="caution">
    <text evidence="2">The sequence shown here is derived from an EMBL/GenBank/DDBJ whole genome shotgun (WGS) entry which is preliminary data.</text>
</comment>
<protein>
    <recommendedName>
        <fullName evidence="4">DUF2336 domain-containing protein</fullName>
    </recommendedName>
</protein>
<proteinExistence type="predicted"/>
<dbReference type="EMBL" id="QGUI01000003">
    <property type="protein sequence ID" value="PZN01600.1"/>
    <property type="molecule type" value="Genomic_DNA"/>
</dbReference>
<evidence type="ECO:0000313" key="2">
    <source>
        <dbReference type="EMBL" id="PZN01600.1"/>
    </source>
</evidence>